<evidence type="ECO:0000313" key="2">
    <source>
        <dbReference type="Proteomes" id="UP001346869"/>
    </source>
</evidence>
<reference evidence="1 2" key="2">
    <citation type="journal article" date="2023" name="Mol. Biol. Evol.">
        <title>Genomics of Secondarily Temperate Adaptation in the Only Non-Antarctic Icefish.</title>
        <authorList>
            <person name="Rivera-Colon A.G."/>
            <person name="Rayamajhi N."/>
            <person name="Minhas B.F."/>
            <person name="Madrigal G."/>
            <person name="Bilyk K.T."/>
            <person name="Yoon V."/>
            <person name="Hune M."/>
            <person name="Gregory S."/>
            <person name="Cheng C.H.C."/>
            <person name="Catchen J.M."/>
        </authorList>
    </citation>
    <scope>NUCLEOTIDE SEQUENCE [LARGE SCALE GENOMIC DNA]</scope>
    <source>
        <strain evidence="1">JMC-PN-2008</strain>
    </source>
</reference>
<name>A0AAN7X818_ELEMC</name>
<dbReference type="Proteomes" id="UP001346869">
    <property type="component" value="Unassembled WGS sequence"/>
</dbReference>
<proteinExistence type="predicted"/>
<keyword evidence="2" id="KW-1185">Reference proteome</keyword>
<reference evidence="1 2" key="1">
    <citation type="journal article" date="2023" name="Genes (Basel)">
        <title>Chromosome-Level Genome Assembly and Circadian Gene Repertoire of the Patagonia Blennie Eleginops maclovinus-The Closest Ancestral Proxy of Antarctic Cryonotothenioids.</title>
        <authorList>
            <person name="Cheng C.C."/>
            <person name="Rivera-Colon A.G."/>
            <person name="Minhas B.F."/>
            <person name="Wilson L."/>
            <person name="Rayamajhi N."/>
            <person name="Vargas-Chacoff L."/>
            <person name="Catchen J.M."/>
        </authorList>
    </citation>
    <scope>NUCLEOTIDE SEQUENCE [LARGE SCALE GENOMIC DNA]</scope>
    <source>
        <strain evidence="1">JMC-PN-2008</strain>
    </source>
</reference>
<dbReference type="EMBL" id="JAUZQC010000017">
    <property type="protein sequence ID" value="KAK5856727.1"/>
    <property type="molecule type" value="Genomic_DNA"/>
</dbReference>
<evidence type="ECO:0000313" key="1">
    <source>
        <dbReference type="EMBL" id="KAK5856727.1"/>
    </source>
</evidence>
<gene>
    <name evidence="1" type="ORF">PBY51_008303</name>
</gene>
<accession>A0AAN7X818</accession>
<organism evidence="1 2">
    <name type="scientific">Eleginops maclovinus</name>
    <name type="common">Patagonian blennie</name>
    <name type="synonym">Eleginus maclovinus</name>
    <dbReference type="NCBI Taxonomy" id="56733"/>
    <lineage>
        <taxon>Eukaryota</taxon>
        <taxon>Metazoa</taxon>
        <taxon>Chordata</taxon>
        <taxon>Craniata</taxon>
        <taxon>Vertebrata</taxon>
        <taxon>Euteleostomi</taxon>
        <taxon>Actinopterygii</taxon>
        <taxon>Neopterygii</taxon>
        <taxon>Teleostei</taxon>
        <taxon>Neoteleostei</taxon>
        <taxon>Acanthomorphata</taxon>
        <taxon>Eupercaria</taxon>
        <taxon>Perciformes</taxon>
        <taxon>Notothenioidei</taxon>
        <taxon>Eleginopidae</taxon>
        <taxon>Eleginops</taxon>
    </lineage>
</organism>
<sequence length="156" mass="17477">MPWFCPLPPSLYVLGVIDPSHQLALISFTPKRSWFVGRRPIMEAIQKLFKLQISLSFSAASQSAPPCLACPYSVHPPPLLFILSSLCHWYLSYPPGGRANRIRGTCLTNALPLSVSPCPSHLWSYSPLSPERSISVPWSFPLPCWSPCRRWSSARL</sequence>
<protein>
    <submittedName>
        <fullName evidence="1">Uncharacterized protein</fullName>
    </submittedName>
</protein>
<comment type="caution">
    <text evidence="1">The sequence shown here is derived from an EMBL/GenBank/DDBJ whole genome shotgun (WGS) entry which is preliminary data.</text>
</comment>
<dbReference type="AlphaFoldDB" id="A0AAN7X818"/>